<evidence type="ECO:0000313" key="2">
    <source>
        <dbReference type="EMBL" id="MCL6269672.1"/>
    </source>
</evidence>
<accession>A0ABT0PE69</accession>
<dbReference type="InterPro" id="IPR012336">
    <property type="entry name" value="Thioredoxin-like_fold"/>
</dbReference>
<protein>
    <submittedName>
        <fullName evidence="2">Thioredoxin family protein</fullName>
    </submittedName>
</protein>
<evidence type="ECO:0000313" key="3">
    <source>
        <dbReference type="Proteomes" id="UP001203338"/>
    </source>
</evidence>
<dbReference type="Gene3D" id="3.40.30.10">
    <property type="entry name" value="Glutaredoxin"/>
    <property type="match status" value="1"/>
</dbReference>
<reference evidence="2 3" key="1">
    <citation type="submission" date="2022-05" db="EMBL/GenBank/DDBJ databases">
        <authorList>
            <person name="Park J.-S."/>
        </authorList>
    </citation>
    <scope>NUCLEOTIDE SEQUENCE [LARGE SCALE GENOMIC DNA]</scope>
    <source>
        <strain evidence="2 3">2012CJ34-2</strain>
    </source>
</reference>
<dbReference type="RefSeq" id="WP_249698738.1">
    <property type="nucleotide sequence ID" value="NZ_JAMFLX010000007.1"/>
</dbReference>
<sequence length="77" mass="8123">MKEVNVYGSGCKNCTVTAELIKAVGQEKGYEIKINKVKDLEAIMNAGVVSTPAVGIDGKLVHSGSVPSKEQVETFLA</sequence>
<organism evidence="2 3">
    <name type="scientific">Parendozoicomonas callyspongiae</name>
    <dbReference type="NCBI Taxonomy" id="2942213"/>
    <lineage>
        <taxon>Bacteria</taxon>
        <taxon>Pseudomonadati</taxon>
        <taxon>Pseudomonadota</taxon>
        <taxon>Gammaproteobacteria</taxon>
        <taxon>Oceanospirillales</taxon>
        <taxon>Endozoicomonadaceae</taxon>
        <taxon>Parendozoicomonas</taxon>
    </lineage>
</organism>
<dbReference type="InterPro" id="IPR005243">
    <property type="entry name" value="THIRX-like_proc"/>
</dbReference>
<proteinExistence type="predicted"/>
<keyword evidence="3" id="KW-1185">Reference proteome</keyword>
<dbReference type="SUPFAM" id="SSF52833">
    <property type="entry name" value="Thioredoxin-like"/>
    <property type="match status" value="1"/>
</dbReference>
<dbReference type="Pfam" id="PF13192">
    <property type="entry name" value="Thioredoxin_3"/>
    <property type="match status" value="1"/>
</dbReference>
<dbReference type="InterPro" id="IPR036249">
    <property type="entry name" value="Thioredoxin-like_sf"/>
</dbReference>
<gene>
    <name evidence="2" type="ORF">M3P05_06935</name>
</gene>
<dbReference type="NCBIfam" id="TIGR00412">
    <property type="entry name" value="redox_disulf_2"/>
    <property type="match status" value="1"/>
</dbReference>
<dbReference type="EMBL" id="JAMFLX010000007">
    <property type="protein sequence ID" value="MCL6269672.1"/>
    <property type="molecule type" value="Genomic_DNA"/>
</dbReference>
<dbReference type="PANTHER" id="PTHR36450">
    <property type="entry name" value="THIOREDOXIN"/>
    <property type="match status" value="1"/>
</dbReference>
<dbReference type="Proteomes" id="UP001203338">
    <property type="component" value="Unassembled WGS sequence"/>
</dbReference>
<dbReference type="PIRSF" id="PIRSF037031">
    <property type="entry name" value="Redox_disulphide_2"/>
    <property type="match status" value="1"/>
</dbReference>
<comment type="caution">
    <text evidence="2">The sequence shown here is derived from an EMBL/GenBank/DDBJ whole genome shotgun (WGS) entry which is preliminary data.</text>
</comment>
<name>A0ABT0PE69_9GAMM</name>
<feature type="domain" description="Thioredoxin-like fold" evidence="1">
    <location>
        <begin position="3"/>
        <end position="76"/>
    </location>
</feature>
<dbReference type="PANTHER" id="PTHR36450:SF1">
    <property type="entry name" value="THIOREDOXIN"/>
    <property type="match status" value="1"/>
</dbReference>
<evidence type="ECO:0000259" key="1">
    <source>
        <dbReference type="Pfam" id="PF13192"/>
    </source>
</evidence>